<evidence type="ECO:0000313" key="11">
    <source>
        <dbReference type="EMBL" id="MQN00614.1"/>
    </source>
</evidence>
<dbReference type="PANTHER" id="PTHR23355:SF9">
    <property type="entry name" value="DIS3-LIKE EXONUCLEASE 2"/>
    <property type="match status" value="1"/>
</dbReference>
<comment type="subcellular location">
    <subcellularLocation>
        <location evidence="2 8">Cytoplasm</location>
    </subcellularLocation>
</comment>
<dbReference type="GO" id="GO:0008859">
    <property type="term" value="F:exoribonuclease II activity"/>
    <property type="evidence" value="ECO:0007669"/>
    <property type="project" value="UniProtKB-UniRule"/>
</dbReference>
<proteinExistence type="inferred from homology"/>
<keyword evidence="3 8" id="KW-0963">Cytoplasm</keyword>
<dbReference type="InterPro" id="IPR040476">
    <property type="entry name" value="CSD2"/>
</dbReference>
<evidence type="ECO:0000256" key="9">
    <source>
        <dbReference type="SAM" id="MobiDB-lite"/>
    </source>
</evidence>
<dbReference type="EC" id="3.1.13.1" evidence="8"/>
<dbReference type="NCBIfam" id="TIGR00358">
    <property type="entry name" value="3_prime_RNase"/>
    <property type="match status" value="1"/>
</dbReference>
<dbReference type="GO" id="GO:0003723">
    <property type="term" value="F:RNA binding"/>
    <property type="evidence" value="ECO:0007669"/>
    <property type="project" value="UniProtKB-UniRule"/>
</dbReference>
<dbReference type="Pfam" id="PF00773">
    <property type="entry name" value="RNB"/>
    <property type="match status" value="1"/>
</dbReference>
<keyword evidence="5 8" id="KW-0378">Hydrolase</keyword>
<comment type="catalytic activity">
    <reaction evidence="1 8">
        <text>Exonucleolytic cleavage in the 3'- to 5'-direction to yield nucleoside 5'-phosphates.</text>
        <dbReference type="EC" id="3.1.13.1"/>
    </reaction>
</comment>
<feature type="region of interest" description="Disordered" evidence="9">
    <location>
        <begin position="774"/>
        <end position="793"/>
    </location>
</feature>
<dbReference type="HAMAP" id="MF_01895">
    <property type="entry name" value="RNase_R"/>
    <property type="match status" value="1"/>
</dbReference>
<dbReference type="Pfam" id="PF17876">
    <property type="entry name" value="CSD2"/>
    <property type="match status" value="1"/>
</dbReference>
<feature type="domain" description="S1 motif" evidence="10">
    <location>
        <begin position="683"/>
        <end position="763"/>
    </location>
</feature>
<comment type="caution">
    <text evidence="11">The sequence shown here is derived from an EMBL/GenBank/DDBJ whole genome shotgun (WGS) entry which is preliminary data.</text>
</comment>
<feature type="region of interest" description="Disordered" evidence="9">
    <location>
        <begin position="75"/>
        <end position="122"/>
    </location>
</feature>
<evidence type="ECO:0000256" key="3">
    <source>
        <dbReference type="ARBA" id="ARBA00022490"/>
    </source>
</evidence>
<keyword evidence="4 8" id="KW-0540">Nuclease</keyword>
<dbReference type="InterPro" id="IPR004476">
    <property type="entry name" value="RNase_II/RNase_R"/>
</dbReference>
<sequence>MNNKERWTNQKRALLAVLQDASYSPMTEEELGALLMAADDRELKNALSSLVAEKKIMKSSDGTYYAVKKEDQELFTEASQTESDKNAGNPETDEALEAEERQKSVEKQIEDQKEAAEERREEDKYLVGTFSSNTKGFGFVTVEGFDEDFFIPERYTQMAFHKDTVKIEPIGRPKGDGTRQEAKVVDIVEHAYTDVVGTFERSGNFGFVVPDDRHLTSDIFVPAQKLNGAPDNAKVVCHLTYYGSANRKPEGEIKEIIGIKGAPGVDILSIVKENDIPTDFPDEVLAEAKKVSGRGRVRKSDMKGRMDLRNVPMVTIDGEDSKDLDDAVSLRMDGRDYILGVHIADVSNYVKEGSQLDKEAYKRCTSVYLPDRVIPMLPVELSNGICSLNEGEDRLAMSCIMRIDDTGAVKDHQIAESIIRSNHRMTYTSVNKILEQNDPDEIEKYRDVVPMFKQMEELAFILHGRRTYRGSIDFDFPETVVELDDDGNPKDVHPYYRGVAQKMIEDFMLAANETVAKHAYDHKFPFLYRTHGFPDPEKLETLKSFVGGFGYTLEGNVNQIHPKELQKLLDRVEGAPEEGLIQTLTLRSMQQAKYTTECTGHFGLAAGYYCHFTSPIRRYPDLFIHRVLKLDIHHKLTKKKIRELNEALPDIADRTSTLERRADSAERDSIKLKKVEYMVPHIGEEFTGRISGVTSWGLYVALQNSIEGMIPVRTMNDDYYEFSEETYELIGKSFNRHYTLGMMLRVRLVDAEPTTRLIDFELVDDFMGGGTRHKKKPYGLEKQDHSGRFSKKAKKQLKKFSGERFKDGKGKNWKKNHRH</sequence>
<dbReference type="GO" id="GO:0005829">
    <property type="term" value="C:cytosol"/>
    <property type="evidence" value="ECO:0007669"/>
    <property type="project" value="TreeGrafter"/>
</dbReference>
<organism evidence="11 12">
    <name type="scientific">Candidatus Weimeria bifida</name>
    <dbReference type="NCBI Taxonomy" id="2599074"/>
    <lineage>
        <taxon>Bacteria</taxon>
        <taxon>Bacillati</taxon>
        <taxon>Bacillota</taxon>
        <taxon>Clostridia</taxon>
        <taxon>Lachnospirales</taxon>
        <taxon>Lachnospiraceae</taxon>
        <taxon>Candidatus Weimeria</taxon>
    </lineage>
</organism>
<comment type="similarity">
    <text evidence="8">Belongs to the RNR ribonuclease family. RNase R subfamily.</text>
</comment>
<feature type="compositionally biased region" description="Basic and acidic residues" evidence="9">
    <location>
        <begin position="98"/>
        <end position="122"/>
    </location>
</feature>
<evidence type="ECO:0000256" key="7">
    <source>
        <dbReference type="ARBA" id="ARBA00022884"/>
    </source>
</evidence>
<dbReference type="GO" id="GO:0006402">
    <property type="term" value="P:mRNA catabolic process"/>
    <property type="evidence" value="ECO:0007669"/>
    <property type="project" value="TreeGrafter"/>
</dbReference>
<protein>
    <recommendedName>
        <fullName evidence="8">Ribonuclease R</fullName>
        <shortName evidence="8">RNase R</shortName>
        <ecNumber evidence="8">3.1.13.1</ecNumber>
    </recommendedName>
</protein>
<evidence type="ECO:0000256" key="5">
    <source>
        <dbReference type="ARBA" id="ARBA00022801"/>
    </source>
</evidence>
<dbReference type="EMBL" id="VOGC01000002">
    <property type="protein sequence ID" value="MQN00614.1"/>
    <property type="molecule type" value="Genomic_DNA"/>
</dbReference>
<dbReference type="InterPro" id="IPR012340">
    <property type="entry name" value="NA-bd_OB-fold"/>
</dbReference>
<dbReference type="SMART" id="SM00955">
    <property type="entry name" value="RNB"/>
    <property type="match status" value="1"/>
</dbReference>
<evidence type="ECO:0000259" key="10">
    <source>
        <dbReference type="PROSITE" id="PS50126"/>
    </source>
</evidence>
<keyword evidence="12" id="KW-1185">Reference proteome</keyword>
<dbReference type="AlphaFoldDB" id="A0A6N7IWE0"/>
<dbReference type="Pfam" id="PF08206">
    <property type="entry name" value="OB_RNB"/>
    <property type="match status" value="1"/>
</dbReference>
<evidence type="ECO:0000256" key="6">
    <source>
        <dbReference type="ARBA" id="ARBA00022839"/>
    </source>
</evidence>
<accession>A0A6N7IWE0</accession>
<keyword evidence="6 8" id="KW-0269">Exonuclease</keyword>
<reference evidence="11" key="1">
    <citation type="journal article" date="2020" name="Appl. Environ. Microbiol.">
        <title>Medium-Chain Fatty Acid Synthesis by 'Candidatus Weimeria bifida' gen. nov., sp. nov., and 'Candidatus Pseudoramibacter fermentans' sp. nov.</title>
        <authorList>
            <person name="Scarborough M.J."/>
            <person name="Myers K.S."/>
            <person name="Donohue T.J."/>
            <person name="Noguera D.R."/>
        </authorList>
    </citation>
    <scope>NUCLEOTIDE SEQUENCE</scope>
    <source>
        <strain evidence="11">LCO1.1</strain>
    </source>
</reference>
<dbReference type="InterPro" id="IPR011805">
    <property type="entry name" value="RNase_R"/>
</dbReference>
<evidence type="ECO:0000256" key="2">
    <source>
        <dbReference type="ARBA" id="ARBA00004496"/>
    </source>
</evidence>
<feature type="region of interest" description="Disordered" evidence="9">
    <location>
        <begin position="800"/>
        <end position="819"/>
    </location>
</feature>
<dbReference type="NCBIfam" id="TIGR02063">
    <property type="entry name" value="RNase_R"/>
    <property type="match status" value="1"/>
</dbReference>
<dbReference type="Gene3D" id="2.40.50.140">
    <property type="entry name" value="Nucleic acid-binding proteins"/>
    <property type="match status" value="3"/>
</dbReference>
<evidence type="ECO:0000256" key="8">
    <source>
        <dbReference type="HAMAP-Rule" id="MF_01895"/>
    </source>
</evidence>
<dbReference type="InterPro" id="IPR003029">
    <property type="entry name" value="S1_domain"/>
</dbReference>
<dbReference type="Proteomes" id="UP000460257">
    <property type="component" value="Unassembled WGS sequence"/>
</dbReference>
<dbReference type="CDD" id="cd04471">
    <property type="entry name" value="S1_RNase_R"/>
    <property type="match status" value="1"/>
</dbReference>
<feature type="compositionally biased region" description="Basic and acidic residues" evidence="9">
    <location>
        <begin position="778"/>
        <end position="787"/>
    </location>
</feature>
<dbReference type="Pfam" id="PF00575">
    <property type="entry name" value="S1"/>
    <property type="match status" value="1"/>
</dbReference>
<name>A0A6N7IWE0_9FIRM</name>
<feature type="compositionally biased region" description="Basic and acidic residues" evidence="9">
    <location>
        <begin position="800"/>
        <end position="810"/>
    </location>
</feature>
<gene>
    <name evidence="8 11" type="primary">rnr</name>
    <name evidence="11" type="ORF">FRC54_01250</name>
</gene>
<dbReference type="InterPro" id="IPR050180">
    <property type="entry name" value="RNR_Ribonuclease"/>
</dbReference>
<evidence type="ECO:0000256" key="4">
    <source>
        <dbReference type="ARBA" id="ARBA00022722"/>
    </source>
</evidence>
<dbReference type="SUPFAM" id="SSF50249">
    <property type="entry name" value="Nucleic acid-binding proteins"/>
    <property type="match status" value="4"/>
</dbReference>
<evidence type="ECO:0000256" key="1">
    <source>
        <dbReference type="ARBA" id="ARBA00001849"/>
    </source>
</evidence>
<dbReference type="InterPro" id="IPR013223">
    <property type="entry name" value="RNase_B_OB_dom"/>
</dbReference>
<comment type="function">
    <text evidence="8">3'-5' exoribonuclease that releases 5'-nucleoside monophosphates and is involved in maturation of structured RNAs.</text>
</comment>
<dbReference type="PROSITE" id="PS50126">
    <property type="entry name" value="S1"/>
    <property type="match status" value="1"/>
</dbReference>
<dbReference type="PANTHER" id="PTHR23355">
    <property type="entry name" value="RIBONUCLEASE"/>
    <property type="match status" value="1"/>
</dbReference>
<dbReference type="InterPro" id="IPR001900">
    <property type="entry name" value="RNase_II/R"/>
</dbReference>
<keyword evidence="7 8" id="KW-0694">RNA-binding</keyword>
<evidence type="ECO:0000313" key="12">
    <source>
        <dbReference type="Proteomes" id="UP000460257"/>
    </source>
</evidence>
<dbReference type="SMART" id="SM00316">
    <property type="entry name" value="S1"/>
    <property type="match status" value="1"/>
</dbReference>